<proteinExistence type="inferred from homology"/>
<dbReference type="GO" id="GO:0030674">
    <property type="term" value="F:protein-macromolecule adaptor activity"/>
    <property type="evidence" value="ECO:0007669"/>
    <property type="project" value="InterPro"/>
</dbReference>
<feature type="compositionally biased region" description="Low complexity" evidence="18">
    <location>
        <begin position="1049"/>
        <end position="1064"/>
    </location>
</feature>
<evidence type="ECO:0000256" key="12">
    <source>
        <dbReference type="ARBA" id="ARBA00023136"/>
    </source>
</evidence>
<feature type="domain" description="SH3" evidence="19">
    <location>
        <begin position="70"/>
        <end position="128"/>
    </location>
</feature>
<evidence type="ECO:0000256" key="10">
    <source>
        <dbReference type="ARBA" id="ARBA00022737"/>
    </source>
</evidence>
<feature type="compositionally biased region" description="Low complexity" evidence="18">
    <location>
        <begin position="183"/>
        <end position="199"/>
    </location>
</feature>
<evidence type="ECO:0000259" key="19">
    <source>
        <dbReference type="PROSITE" id="PS50002"/>
    </source>
</evidence>
<dbReference type="PANTHER" id="PTHR15735">
    <property type="entry name" value="FCH AND DOUBLE SH3 DOMAINS PROTEIN"/>
    <property type="match status" value="1"/>
</dbReference>
<evidence type="ECO:0000256" key="2">
    <source>
        <dbReference type="ARBA" id="ARBA00004134"/>
    </source>
</evidence>
<comment type="caution">
    <text evidence="20">The sequence shown here is derived from an EMBL/GenBank/DDBJ whole genome shotgun (WGS) entry which is preliminary data.</text>
</comment>
<evidence type="ECO:0000256" key="9">
    <source>
        <dbReference type="ARBA" id="ARBA00022583"/>
    </source>
</evidence>
<dbReference type="GO" id="GO:0005886">
    <property type="term" value="C:plasma membrane"/>
    <property type="evidence" value="ECO:0007669"/>
    <property type="project" value="UniProtKB-SubCell"/>
</dbReference>
<name>K0KV20_WICCF</name>
<protein>
    <recommendedName>
        <fullName evidence="5">Actin cytoskeleton-regulatory complex protein SLA1</fullName>
    </recommendedName>
    <alternativeName>
        <fullName evidence="16">Actin cytoskeleton-regulatory complex protein sla1</fullName>
    </alternativeName>
</protein>
<dbReference type="Gene3D" id="2.30.30.700">
    <property type="entry name" value="SLA1 homology domain 1"/>
    <property type="match status" value="1"/>
</dbReference>
<evidence type="ECO:0000256" key="8">
    <source>
        <dbReference type="ARBA" id="ARBA00022490"/>
    </source>
</evidence>
<evidence type="ECO:0000256" key="16">
    <source>
        <dbReference type="ARBA" id="ARBA00070651"/>
    </source>
</evidence>
<dbReference type="STRING" id="1206466.K0KV20"/>
<evidence type="ECO:0000256" key="7">
    <source>
        <dbReference type="ARBA" id="ARBA00022475"/>
    </source>
</evidence>
<feature type="compositionally biased region" description="Low complexity" evidence="18">
    <location>
        <begin position="734"/>
        <end position="748"/>
    </location>
</feature>
<evidence type="ECO:0000256" key="3">
    <source>
        <dbReference type="ARBA" id="ARBA00004413"/>
    </source>
</evidence>
<dbReference type="EMBL" id="CAIF01000323">
    <property type="protein sequence ID" value="CCH47086.1"/>
    <property type="molecule type" value="Genomic_DNA"/>
</dbReference>
<dbReference type="FunFam" id="2.30.30.40:FF:000300">
    <property type="entry name" value="Actin cytoskeleton-regulatory complex protein SLA1"/>
    <property type="match status" value="1"/>
</dbReference>
<dbReference type="Pfam" id="PF03983">
    <property type="entry name" value="SHD1"/>
    <property type="match status" value="1"/>
</dbReference>
<keyword evidence="13" id="KW-0009">Actin-binding</keyword>
<feature type="compositionally biased region" description="Gly residues" evidence="18">
    <location>
        <begin position="1185"/>
        <end position="1194"/>
    </location>
</feature>
<reference evidence="20 21" key="1">
    <citation type="journal article" date="2012" name="Eukaryot. Cell">
        <title>Draft genome sequence of Wickerhamomyces ciferrii NRRL Y-1031 F-60-10.</title>
        <authorList>
            <person name="Schneider J."/>
            <person name="Andrea H."/>
            <person name="Blom J."/>
            <person name="Jaenicke S."/>
            <person name="Ruckert C."/>
            <person name="Schorsch C."/>
            <person name="Szczepanowski R."/>
            <person name="Farwick M."/>
            <person name="Goesmann A."/>
            <person name="Puhler A."/>
            <person name="Schaffer S."/>
            <person name="Tauch A."/>
            <person name="Kohler T."/>
            <person name="Brinkrolf K."/>
        </authorList>
    </citation>
    <scope>NUCLEOTIDE SEQUENCE [LARGE SCALE GENOMIC DNA]</scope>
    <source>
        <strain evidence="21">ATCC 14091 / BCRC 22168 / CBS 111 / JCM 3599 / NBRC 0793 / NRRL Y-1031 F-60-10</strain>
    </source>
</reference>
<feature type="region of interest" description="Disordered" evidence="18">
    <location>
        <begin position="526"/>
        <end position="631"/>
    </location>
</feature>
<dbReference type="CDD" id="cd11775">
    <property type="entry name" value="SH3_Sla1p_3"/>
    <property type="match status" value="1"/>
</dbReference>
<dbReference type="InterPro" id="IPR001452">
    <property type="entry name" value="SH3_domain"/>
</dbReference>
<dbReference type="PANTHER" id="PTHR15735:SF19">
    <property type="entry name" value="ACTIN CYTOSKELETON-REGULATORY COMPLEX PROTEIN SLA1"/>
    <property type="match status" value="1"/>
</dbReference>
<feature type="compositionally biased region" description="Basic and acidic residues" evidence="18">
    <location>
        <begin position="544"/>
        <end position="554"/>
    </location>
</feature>
<keyword evidence="10" id="KW-0677">Repeat</keyword>
<dbReference type="Proteomes" id="UP000009328">
    <property type="component" value="Unassembled WGS sequence"/>
</dbReference>
<keyword evidence="7" id="KW-1003">Cell membrane</keyword>
<dbReference type="GO" id="GO:0000147">
    <property type="term" value="P:actin cortical patch assembly"/>
    <property type="evidence" value="ECO:0007669"/>
    <property type="project" value="TreeGrafter"/>
</dbReference>
<feature type="compositionally biased region" description="Polar residues" evidence="18">
    <location>
        <begin position="614"/>
        <end position="628"/>
    </location>
</feature>
<dbReference type="Pfam" id="PF00018">
    <property type="entry name" value="SH3_1"/>
    <property type="match status" value="2"/>
</dbReference>
<dbReference type="GO" id="GO:0005634">
    <property type="term" value="C:nucleus"/>
    <property type="evidence" value="ECO:0007669"/>
    <property type="project" value="TreeGrafter"/>
</dbReference>
<dbReference type="Gene3D" id="1.10.150.50">
    <property type="entry name" value="Transcription Factor, Ets-1"/>
    <property type="match status" value="1"/>
</dbReference>
<evidence type="ECO:0000256" key="17">
    <source>
        <dbReference type="PROSITE-ProRule" id="PRU00192"/>
    </source>
</evidence>
<evidence type="ECO:0000256" key="13">
    <source>
        <dbReference type="ARBA" id="ARBA00023203"/>
    </source>
</evidence>
<feature type="compositionally biased region" description="Polar residues" evidence="18">
    <location>
        <begin position="1065"/>
        <end position="1085"/>
    </location>
</feature>
<feature type="domain" description="SH3" evidence="19">
    <location>
        <begin position="2"/>
        <end position="69"/>
    </location>
</feature>
<organism evidence="20 21">
    <name type="scientific">Wickerhamomyces ciferrii (strain ATCC 14091 / BCRC 22168 / CBS 111 / JCM 3599 / NBRC 0793 / NRRL Y-1031 F-60-10)</name>
    <name type="common">Yeast</name>
    <name type="synonym">Pichia ciferrii</name>
    <dbReference type="NCBI Taxonomy" id="1206466"/>
    <lineage>
        <taxon>Eukaryota</taxon>
        <taxon>Fungi</taxon>
        <taxon>Dikarya</taxon>
        <taxon>Ascomycota</taxon>
        <taxon>Saccharomycotina</taxon>
        <taxon>Saccharomycetes</taxon>
        <taxon>Phaffomycetales</taxon>
        <taxon>Wickerhamomycetaceae</taxon>
        <taxon>Wickerhamomyces</taxon>
    </lineage>
</organism>
<dbReference type="InParanoid" id="K0KV20"/>
<keyword evidence="9" id="KW-0254">Endocytosis</keyword>
<feature type="compositionally biased region" description="Polar residues" evidence="18">
    <location>
        <begin position="724"/>
        <end position="733"/>
    </location>
</feature>
<keyword evidence="14" id="KW-0206">Cytoskeleton</keyword>
<feature type="compositionally biased region" description="Basic and acidic residues" evidence="18">
    <location>
        <begin position="561"/>
        <end position="597"/>
    </location>
</feature>
<evidence type="ECO:0000256" key="18">
    <source>
        <dbReference type="SAM" id="MobiDB-lite"/>
    </source>
</evidence>
<dbReference type="PRINTS" id="PR00452">
    <property type="entry name" value="SH3DOMAIN"/>
</dbReference>
<feature type="compositionally biased region" description="Low complexity" evidence="18">
    <location>
        <begin position="1151"/>
        <end position="1178"/>
    </location>
</feature>
<evidence type="ECO:0000256" key="5">
    <source>
        <dbReference type="ARBA" id="ARBA00020357"/>
    </source>
</evidence>
<feature type="region of interest" description="Disordered" evidence="18">
    <location>
        <begin position="1117"/>
        <end position="1222"/>
    </location>
</feature>
<dbReference type="GO" id="GO:0010008">
    <property type="term" value="C:endosome membrane"/>
    <property type="evidence" value="ECO:0007669"/>
    <property type="project" value="UniProtKB-SubCell"/>
</dbReference>
<dbReference type="CDD" id="cd11773">
    <property type="entry name" value="SH3_Sla1p_1"/>
    <property type="match status" value="1"/>
</dbReference>
<dbReference type="InterPro" id="IPR007131">
    <property type="entry name" value="SHD1"/>
</dbReference>
<feature type="domain" description="SH3" evidence="19">
    <location>
        <begin position="360"/>
        <end position="422"/>
    </location>
</feature>
<feature type="compositionally biased region" description="Polar residues" evidence="18">
    <location>
        <begin position="422"/>
        <end position="431"/>
    </location>
</feature>
<feature type="region of interest" description="Disordered" evidence="18">
    <location>
        <begin position="949"/>
        <end position="1103"/>
    </location>
</feature>
<dbReference type="GO" id="GO:0006897">
    <property type="term" value="P:endocytosis"/>
    <property type="evidence" value="ECO:0007669"/>
    <property type="project" value="UniProtKB-KW"/>
</dbReference>
<dbReference type="Gene3D" id="2.30.30.40">
    <property type="entry name" value="SH3 Domains"/>
    <property type="match status" value="3"/>
</dbReference>
<feature type="compositionally biased region" description="Low complexity" evidence="18">
    <location>
        <begin position="1086"/>
        <end position="1103"/>
    </location>
</feature>
<feature type="region of interest" description="Disordered" evidence="18">
    <location>
        <begin position="130"/>
        <end position="244"/>
    </location>
</feature>
<dbReference type="SMART" id="SM00326">
    <property type="entry name" value="SH3"/>
    <property type="match status" value="3"/>
</dbReference>
<dbReference type="Pfam" id="PF14604">
    <property type="entry name" value="SH3_9"/>
    <property type="match status" value="1"/>
</dbReference>
<feature type="region of interest" description="Disordered" evidence="18">
    <location>
        <begin position="795"/>
        <end position="832"/>
    </location>
</feature>
<dbReference type="CDD" id="cd11774">
    <property type="entry name" value="SH3_Sla1p_2"/>
    <property type="match status" value="1"/>
</dbReference>
<dbReference type="InterPro" id="IPR013761">
    <property type="entry name" value="SAM/pointed_sf"/>
</dbReference>
<dbReference type="Pfam" id="PF24081">
    <property type="entry name" value="PH_SLA1"/>
    <property type="match status" value="1"/>
</dbReference>
<evidence type="ECO:0000256" key="15">
    <source>
        <dbReference type="ARBA" id="ARBA00025194"/>
    </source>
</evidence>
<dbReference type="FunFam" id="2.30.30.40:FF:000256">
    <property type="entry name" value="Actin cytoskeleton-regulatory complex protein SLA1"/>
    <property type="match status" value="1"/>
</dbReference>
<dbReference type="SUPFAM" id="SSF50044">
    <property type="entry name" value="SH3-domain"/>
    <property type="match status" value="3"/>
</dbReference>
<comment type="function">
    <text evidence="15">Component of the PAN1 actin cytoskeleton-regulatory complex required for the internalization of endosomes during actin-coupled endocytosis. The complex links the site of endocytosis to the cell membrane-associated actin cytoskeleton. Mediates uptake of external molecules and vacuolar degradation of plasma membrane proteins. Plays a role in the proper organization of the cell membrane-associated actin cytoskeleton and promotes its destabilization.</text>
</comment>
<evidence type="ECO:0000313" key="21">
    <source>
        <dbReference type="Proteomes" id="UP000009328"/>
    </source>
</evidence>
<dbReference type="GO" id="GO:0030833">
    <property type="term" value="P:regulation of actin filament polymerization"/>
    <property type="evidence" value="ECO:0007669"/>
    <property type="project" value="TreeGrafter"/>
</dbReference>
<dbReference type="InterPro" id="IPR056996">
    <property type="entry name" value="PH_SLA1"/>
</dbReference>
<dbReference type="eggNOG" id="ENOG502QQC3">
    <property type="taxonomic scope" value="Eukaryota"/>
</dbReference>
<keyword evidence="11" id="KW-0967">Endosome</keyword>
<dbReference type="HOGENOM" id="CLU_003674_0_0_1"/>
<feature type="compositionally biased region" description="Polar residues" evidence="18">
    <location>
        <begin position="527"/>
        <end position="536"/>
    </location>
</feature>
<feature type="compositionally biased region" description="Low complexity" evidence="18">
    <location>
        <begin position="142"/>
        <end position="161"/>
    </location>
</feature>
<sequence length="1222" mass="132220">MSFLGVYKALYAYAPQSAEELAIDENDILYLLETSDVDDWWTVKKRVVGADAEEPVGLVPSNYIEPADFIGSASALFDYDRQTEEELTFKEGDKFQVYDDKDPDWILVNKNNQEFGFVPSNYIEMSLGGASTSAVAPPPSHPAQDQHQAPPQQPQQPISSFQPPPQRYDSPKAVEPQQPPKQPSTSSYAPPPQAQSQSQHSRDKSYDDYSDEEESAPPPKPSRPSNSNTSLPPPPAAQPEDEDGDDQLYTWAISEVDGRKKKKAMLAIGNSTIYFSPDSNNGTPHQWKAKDLLSFSSEKKHVFMEFKNPLYSLEIHSGTKEVAAEILSILGELKGSFTSGGLKEIQAAASSKPSSKSLPYAKKTGKILYDFEAQGDDELTVHEGDNVYIINDKKSKDWWMVELINSGRNGVVPAQFVQPDQQESGLSSLTSKFKRSKSKENLSTTSPSKREQHQQKKLQGPKASRIRTWEDASGTFKVDAEFLGVVEGKIHLHKTNGVKIAVAATKLSITDLEYVEKVTGMSLEQYKGNNKKSSSGAGVVSANDPDRERRERRERERRRREREDRERDRAERERDRRERELEREERDRLRQELKAAKTGEISAAAPPPQPARPGSTSRSASASKQRTAASAPKEDYDWFEFFLEAGVDVNQCQRYTNNFNNEQIDPSIMESIDSSVLRTLGLREGDIIRVNRYLDQKFNRQPKQAEQAQGGLFTEPTGGLKANRTGSATSVGNTLPAPTGSAAPATANTDDDAWTVKPAANSETVNGTEGPASSLSQNFTGSMQDLVNLKPLAPTATASSTRSNQTFAPVPSKPLQPTKAVPSTGVSTDTITTQKTGNENFISTQPTGQLLAPLDPFKTGGANILPLATGGAFVYLPTQQTGVLNLQPTGLIPLQKTGGLPFQTTGALPLQQTGLLPLQKTGGNVTGGALPLQKTGPLGGLPQFGTGVGGIGSSLPPTTSFGQTPNFGSIPNTSFGQLPNTSFSSQPTGGLNQFQPSGGFQSQPTGGLNNFQPTGGLNNFQPTGGLNNFQPTGGFQSQPSTGFTTPFSQPTGGFNTQQTGFGQPSFNQAQPSGFNSLSSPPTFNRQQTGFGQPQFGAQQPFGQQPFNQQLNQMTNSFQNTSLQNPSPFGQPQPQPQPSFGGFPPQQPQPQPSFGGFQQQQPTTSFGGFQQQSQPLQPLESQPTGFGFGNSGGFGQQQQPLGAQATGKRANLANASADNPFGF</sequence>
<evidence type="ECO:0000256" key="1">
    <source>
        <dbReference type="ARBA" id="ARBA00004125"/>
    </source>
</evidence>
<feature type="compositionally biased region" description="Polar residues" evidence="18">
    <location>
        <begin position="796"/>
        <end position="807"/>
    </location>
</feature>
<evidence type="ECO:0000256" key="4">
    <source>
        <dbReference type="ARBA" id="ARBA00007948"/>
    </source>
</evidence>
<comment type="subcellular location">
    <subcellularLocation>
        <location evidence="3">Cell membrane</location>
        <topology evidence="3">Peripheral membrane protein</topology>
        <orientation evidence="3">Cytoplasmic side</orientation>
    </subcellularLocation>
    <subcellularLocation>
        <location evidence="2">Cytoplasm</location>
        <location evidence="2">Cytoskeleton</location>
        <location evidence="2">Actin patch</location>
    </subcellularLocation>
    <subcellularLocation>
        <location evidence="1">Endosome membrane</location>
        <topology evidence="1">Peripheral membrane protein</topology>
        <orientation evidence="1">Cytoplasmic side</orientation>
    </subcellularLocation>
</comment>
<gene>
    <name evidence="20" type="ORF">BN7_6695</name>
</gene>
<evidence type="ECO:0000256" key="14">
    <source>
        <dbReference type="ARBA" id="ARBA00023212"/>
    </source>
</evidence>
<feature type="compositionally biased region" description="Polar residues" evidence="18">
    <location>
        <begin position="955"/>
        <end position="1048"/>
    </location>
</feature>
<keyword evidence="12" id="KW-0472">Membrane</keyword>
<accession>K0KV20</accession>
<evidence type="ECO:0000313" key="20">
    <source>
        <dbReference type="EMBL" id="CCH47086.1"/>
    </source>
</evidence>
<dbReference type="FunCoup" id="K0KV20">
    <property type="interactions" value="164"/>
</dbReference>
<dbReference type="PROSITE" id="PS50002">
    <property type="entry name" value="SH3"/>
    <property type="match status" value="3"/>
</dbReference>
<evidence type="ECO:0000256" key="11">
    <source>
        <dbReference type="ARBA" id="ARBA00022753"/>
    </source>
</evidence>
<dbReference type="GO" id="GO:0043130">
    <property type="term" value="F:ubiquitin binding"/>
    <property type="evidence" value="ECO:0007669"/>
    <property type="project" value="InterPro"/>
</dbReference>
<dbReference type="GO" id="GO:0030479">
    <property type="term" value="C:actin cortical patch"/>
    <property type="evidence" value="ECO:0007669"/>
    <property type="project" value="UniProtKB-SubCell"/>
</dbReference>
<comment type="similarity">
    <text evidence="4">Belongs to the SLA1 family.</text>
</comment>
<dbReference type="InterPro" id="IPR035800">
    <property type="entry name" value="Sla1_SH3_1"/>
</dbReference>
<dbReference type="InterPro" id="IPR035821">
    <property type="entry name" value="Sla1_SH3_3"/>
</dbReference>
<dbReference type="GO" id="GO:0003779">
    <property type="term" value="F:actin binding"/>
    <property type="evidence" value="ECO:0007669"/>
    <property type="project" value="UniProtKB-KW"/>
</dbReference>
<keyword evidence="6 17" id="KW-0728">SH3 domain</keyword>
<keyword evidence="21" id="KW-1185">Reference proteome</keyword>
<dbReference type="InterPro" id="IPR036028">
    <property type="entry name" value="SH3-like_dom_sf"/>
</dbReference>
<evidence type="ECO:0000256" key="6">
    <source>
        <dbReference type="ARBA" id="ARBA00022443"/>
    </source>
</evidence>
<feature type="region of interest" description="Disordered" evidence="18">
    <location>
        <begin position="701"/>
        <end position="751"/>
    </location>
</feature>
<dbReference type="AlphaFoldDB" id="K0KV20"/>
<feature type="region of interest" description="Disordered" evidence="18">
    <location>
        <begin position="422"/>
        <end position="466"/>
    </location>
</feature>
<keyword evidence="8" id="KW-0963">Cytoplasm</keyword>
<dbReference type="GO" id="GO:0042802">
    <property type="term" value="F:identical protein binding"/>
    <property type="evidence" value="ECO:0007669"/>
    <property type="project" value="InterPro"/>
</dbReference>